<dbReference type="STRING" id="53376.BST25_14610"/>
<evidence type="ECO:0000256" key="1">
    <source>
        <dbReference type="ARBA" id="ARBA00022801"/>
    </source>
</evidence>
<dbReference type="PANTHER" id="PTHR48081">
    <property type="entry name" value="AB HYDROLASE SUPERFAMILY PROTEIN C4A8.06C"/>
    <property type="match status" value="1"/>
</dbReference>
<dbReference type="EMBL" id="MVHR01000020">
    <property type="protein sequence ID" value="ORA72470.1"/>
    <property type="molecule type" value="Genomic_DNA"/>
</dbReference>
<accession>A0A1X0DKU3</accession>
<dbReference type="Proteomes" id="UP000192566">
    <property type="component" value="Unassembled WGS sequence"/>
</dbReference>
<dbReference type="Pfam" id="PF07859">
    <property type="entry name" value="Abhydrolase_3"/>
    <property type="match status" value="1"/>
</dbReference>
<dbReference type="InterPro" id="IPR029058">
    <property type="entry name" value="AB_hydrolase_fold"/>
</dbReference>
<sequence>MTETNSVWIDPEICESVRGFPDFDFSLDALPAMRSGSMFEPQSAPDVERVELATERGGVALSVLRPVESAAEPPVLFWMHGGGMVIGNRHMDDARLIEWCRSLGCVCVSVEYRLAPESPYPTPLDDCEAGLRFVVEHADDLRIDARRVGVGGRSAGGALAAGLAMRWRDHANAPLAFLYLEYPMLDDRGLTPSSQLDGLPIWSRESNTFGWRSYLGDRYGTDHVPGDAAPARATELGGLPSTFIGIGTADCLRDESIDFAARLCRAAVPTELHVYAGAVHGFDMFADTSVARTAARDSADWLARQFGLPTVNS</sequence>
<gene>
    <name evidence="3" type="ORF">BST25_14610</name>
</gene>
<dbReference type="GO" id="GO:0016787">
    <property type="term" value="F:hydrolase activity"/>
    <property type="evidence" value="ECO:0007669"/>
    <property type="project" value="UniProtKB-KW"/>
</dbReference>
<dbReference type="AlphaFoldDB" id="A0A1X0DKU3"/>
<feature type="domain" description="Alpha/beta hydrolase fold-3" evidence="2">
    <location>
        <begin position="76"/>
        <end position="283"/>
    </location>
</feature>
<keyword evidence="1" id="KW-0378">Hydrolase</keyword>
<name>A0A1X0DKU3_MYCHE</name>
<proteinExistence type="predicted"/>
<evidence type="ECO:0000313" key="3">
    <source>
        <dbReference type="EMBL" id="ORA72470.1"/>
    </source>
</evidence>
<organism evidence="3 4">
    <name type="scientific">Mycobacterium heidelbergense</name>
    <dbReference type="NCBI Taxonomy" id="53376"/>
    <lineage>
        <taxon>Bacteria</taxon>
        <taxon>Bacillati</taxon>
        <taxon>Actinomycetota</taxon>
        <taxon>Actinomycetes</taxon>
        <taxon>Mycobacteriales</taxon>
        <taxon>Mycobacteriaceae</taxon>
        <taxon>Mycobacterium</taxon>
        <taxon>Mycobacterium simiae complex</taxon>
    </lineage>
</organism>
<keyword evidence="4" id="KW-1185">Reference proteome</keyword>
<comment type="caution">
    <text evidence="3">The sequence shown here is derived from an EMBL/GenBank/DDBJ whole genome shotgun (WGS) entry which is preliminary data.</text>
</comment>
<dbReference type="InterPro" id="IPR013094">
    <property type="entry name" value="AB_hydrolase_3"/>
</dbReference>
<protein>
    <submittedName>
        <fullName evidence="3">Lipase</fullName>
    </submittedName>
</protein>
<evidence type="ECO:0000259" key="2">
    <source>
        <dbReference type="Pfam" id="PF07859"/>
    </source>
</evidence>
<dbReference type="PANTHER" id="PTHR48081:SF8">
    <property type="entry name" value="ALPHA_BETA HYDROLASE FOLD-3 DOMAIN-CONTAINING PROTEIN-RELATED"/>
    <property type="match status" value="1"/>
</dbReference>
<dbReference type="SUPFAM" id="SSF53474">
    <property type="entry name" value="alpha/beta-Hydrolases"/>
    <property type="match status" value="1"/>
</dbReference>
<dbReference type="RefSeq" id="WP_071509973.1">
    <property type="nucleotide sequence ID" value="NZ_AP022615.1"/>
</dbReference>
<reference evidence="3 4" key="1">
    <citation type="submission" date="2017-02" db="EMBL/GenBank/DDBJ databases">
        <title>The new phylogeny of genus Mycobacterium.</title>
        <authorList>
            <person name="Tortoli E."/>
            <person name="Trovato A."/>
            <person name="Cirillo D.M."/>
        </authorList>
    </citation>
    <scope>NUCLEOTIDE SEQUENCE [LARGE SCALE GENOMIC DNA]</scope>
    <source>
        <strain evidence="3 4">DSM 44471</strain>
    </source>
</reference>
<dbReference type="OrthoDB" id="3181909at2"/>
<evidence type="ECO:0000313" key="4">
    <source>
        <dbReference type="Proteomes" id="UP000192566"/>
    </source>
</evidence>
<dbReference type="InterPro" id="IPR050300">
    <property type="entry name" value="GDXG_lipolytic_enzyme"/>
</dbReference>
<dbReference type="Gene3D" id="3.40.50.1820">
    <property type="entry name" value="alpha/beta hydrolase"/>
    <property type="match status" value="1"/>
</dbReference>